<feature type="compositionally biased region" description="Low complexity" evidence="1">
    <location>
        <begin position="96"/>
        <end position="105"/>
    </location>
</feature>
<evidence type="ECO:0000256" key="1">
    <source>
        <dbReference type="SAM" id="MobiDB-lite"/>
    </source>
</evidence>
<dbReference type="AlphaFoldDB" id="A0A8J3FMN2"/>
<keyword evidence="3" id="KW-1185">Reference proteome</keyword>
<feature type="region of interest" description="Disordered" evidence="1">
    <location>
        <begin position="84"/>
        <end position="105"/>
    </location>
</feature>
<name>A0A8J3FMN2_9ACTN</name>
<dbReference type="Proteomes" id="UP000656042">
    <property type="component" value="Unassembled WGS sequence"/>
</dbReference>
<evidence type="ECO:0008006" key="4">
    <source>
        <dbReference type="Google" id="ProtNLM"/>
    </source>
</evidence>
<sequence>MHVAATIMCPHGGRGTVQSTQARVTVSGNAAATVADTYTVTGCPLNVSGKPQPCVTIRWPGPAVRVTVNGSPVVLSTSTGVCQSAEQAPQGPPSVPGVQPRAVAQ</sequence>
<comment type="caution">
    <text evidence="2">The sequence shown here is derived from an EMBL/GenBank/DDBJ whole genome shotgun (WGS) entry which is preliminary data.</text>
</comment>
<gene>
    <name evidence="2" type="ORF">GCM10012284_05650</name>
</gene>
<evidence type="ECO:0000313" key="2">
    <source>
        <dbReference type="EMBL" id="GGK74564.1"/>
    </source>
</evidence>
<reference evidence="2" key="1">
    <citation type="journal article" date="2014" name="Int. J. Syst. Evol. Microbiol.">
        <title>Complete genome sequence of Corynebacterium casei LMG S-19264T (=DSM 44701T), isolated from a smear-ripened cheese.</title>
        <authorList>
            <consortium name="US DOE Joint Genome Institute (JGI-PGF)"/>
            <person name="Walter F."/>
            <person name="Albersmeier A."/>
            <person name="Kalinowski J."/>
            <person name="Ruckert C."/>
        </authorList>
    </citation>
    <scope>NUCLEOTIDE SEQUENCE</scope>
    <source>
        <strain evidence="2">CGMCC 4.7299</strain>
    </source>
</reference>
<dbReference type="EMBL" id="BMMX01000001">
    <property type="protein sequence ID" value="GGK74564.1"/>
    <property type="molecule type" value="Genomic_DNA"/>
</dbReference>
<reference evidence="2" key="2">
    <citation type="submission" date="2020-09" db="EMBL/GenBank/DDBJ databases">
        <authorList>
            <person name="Sun Q."/>
            <person name="Zhou Y."/>
        </authorList>
    </citation>
    <scope>NUCLEOTIDE SEQUENCE</scope>
    <source>
        <strain evidence="2">CGMCC 4.7299</strain>
    </source>
</reference>
<accession>A0A8J3FMN2</accession>
<proteinExistence type="predicted"/>
<organism evidence="2 3">
    <name type="scientific">Mangrovihabitans endophyticus</name>
    <dbReference type="NCBI Taxonomy" id="1751298"/>
    <lineage>
        <taxon>Bacteria</taxon>
        <taxon>Bacillati</taxon>
        <taxon>Actinomycetota</taxon>
        <taxon>Actinomycetes</taxon>
        <taxon>Micromonosporales</taxon>
        <taxon>Micromonosporaceae</taxon>
        <taxon>Mangrovihabitans</taxon>
    </lineage>
</organism>
<protein>
    <recommendedName>
        <fullName evidence="4">PAAR motif-containing protein</fullName>
    </recommendedName>
</protein>
<evidence type="ECO:0000313" key="3">
    <source>
        <dbReference type="Proteomes" id="UP000656042"/>
    </source>
</evidence>